<organism evidence="1">
    <name type="scientific">viral metagenome</name>
    <dbReference type="NCBI Taxonomy" id="1070528"/>
    <lineage>
        <taxon>unclassified sequences</taxon>
        <taxon>metagenomes</taxon>
        <taxon>organismal metagenomes</taxon>
    </lineage>
</organism>
<evidence type="ECO:0000313" key="1">
    <source>
        <dbReference type="EMBL" id="QHU28751.1"/>
    </source>
</evidence>
<dbReference type="EMBL" id="MN740474">
    <property type="protein sequence ID" value="QHU28751.1"/>
    <property type="molecule type" value="Genomic_DNA"/>
</dbReference>
<name>A0A6C0LGD1_9ZZZZ</name>
<protein>
    <submittedName>
        <fullName evidence="1">Uncharacterized protein</fullName>
    </submittedName>
</protein>
<sequence length="434" mass="51024">MSSNASFNKLNANEALIDDLTVNNLTINNRNGSINHNDTTIISKSKKVKCTLEEIVDNLHVVIKATDGELLYCASKKNPDTTYLSKTFYGNLYYRFVLKTCVKSDNGRYSILTIDSKTIEEGRNLVYDWFQETYLIVHSNNINFLHGFEHRYNLELLPYYCMFDTSLTQSSNIDNTEVHIVHKVKDKHYIGIINNNNVYIKIDNDKILNANDYFGKTINIPLIRKALINNISLHDKSFIYDNKNYNTIIPLYHIHDNMSLFTEELNNRTIVATRNEYLKNYFQLDIKPDLTKINVIMFDVYCCTEIIMKSNDGNFIMIFSYENSDKYVFYDKHKKSFIIVHLRYNISDLQEDRDKIGYSFIMNKLYRLHYADSYNFNDGNYTLNNINGNYVTLKNNKDNSIVAIRNDVFDLTNNLYGKILNFTFIPYFEYIYKH</sequence>
<dbReference type="AlphaFoldDB" id="A0A6C0LGD1"/>
<reference evidence="1" key="1">
    <citation type="journal article" date="2020" name="Nature">
        <title>Giant virus diversity and host interactions through global metagenomics.</title>
        <authorList>
            <person name="Schulz F."/>
            <person name="Roux S."/>
            <person name="Paez-Espino D."/>
            <person name="Jungbluth S."/>
            <person name="Walsh D.A."/>
            <person name="Denef V.J."/>
            <person name="McMahon K.D."/>
            <person name="Konstantinidis K.T."/>
            <person name="Eloe-Fadrosh E.A."/>
            <person name="Kyrpides N.C."/>
            <person name="Woyke T."/>
        </authorList>
    </citation>
    <scope>NUCLEOTIDE SEQUENCE</scope>
    <source>
        <strain evidence="1">GVMAG-M-3300027791-30</strain>
    </source>
</reference>
<accession>A0A6C0LGD1</accession>
<proteinExistence type="predicted"/>